<evidence type="ECO:0000259" key="1">
    <source>
        <dbReference type="PROSITE" id="PS50206"/>
    </source>
</evidence>
<dbReference type="EMBL" id="CATNWA010019150">
    <property type="protein sequence ID" value="CAI9611595.1"/>
    <property type="molecule type" value="Genomic_DNA"/>
</dbReference>
<reference evidence="2" key="1">
    <citation type="submission" date="2023-05" db="EMBL/GenBank/DDBJ databases">
        <authorList>
            <person name="Stuckert A."/>
        </authorList>
    </citation>
    <scope>NUCLEOTIDE SEQUENCE</scope>
</reference>
<dbReference type="InterPro" id="IPR042457">
    <property type="entry name" value="TSTD1_mml"/>
</dbReference>
<dbReference type="SMART" id="SM00450">
    <property type="entry name" value="RHOD"/>
    <property type="match status" value="1"/>
</dbReference>
<gene>
    <name evidence="2" type="ORF">SPARVUS_LOCUS14580355</name>
</gene>
<proteinExistence type="predicted"/>
<evidence type="ECO:0000313" key="2">
    <source>
        <dbReference type="EMBL" id="CAI9611595.1"/>
    </source>
</evidence>
<dbReference type="InterPro" id="IPR001763">
    <property type="entry name" value="Rhodanese-like_dom"/>
</dbReference>
<dbReference type="InterPro" id="IPR036873">
    <property type="entry name" value="Rhodanese-like_dom_sf"/>
</dbReference>
<feature type="domain" description="Rhodanese" evidence="1">
    <location>
        <begin position="36"/>
        <end position="134"/>
    </location>
</feature>
<keyword evidence="3" id="KW-1185">Reference proteome</keyword>
<dbReference type="Gene3D" id="3.40.250.10">
    <property type="entry name" value="Rhodanese-like domain"/>
    <property type="match status" value="1"/>
</dbReference>
<dbReference type="PANTHER" id="PTHR45544:SF1">
    <property type="entry name" value="THIOSULFATE:GLUTATHIONE SULFURTRANSFERASE"/>
    <property type="match status" value="1"/>
</dbReference>
<dbReference type="Proteomes" id="UP001162483">
    <property type="component" value="Unassembled WGS sequence"/>
</dbReference>
<accession>A0ABN9GU07</accession>
<dbReference type="PROSITE" id="PS50206">
    <property type="entry name" value="RHODANESE_3"/>
    <property type="match status" value="1"/>
</dbReference>
<organism evidence="2 3">
    <name type="scientific">Staurois parvus</name>
    <dbReference type="NCBI Taxonomy" id="386267"/>
    <lineage>
        <taxon>Eukaryota</taxon>
        <taxon>Metazoa</taxon>
        <taxon>Chordata</taxon>
        <taxon>Craniata</taxon>
        <taxon>Vertebrata</taxon>
        <taxon>Euteleostomi</taxon>
        <taxon>Amphibia</taxon>
        <taxon>Batrachia</taxon>
        <taxon>Anura</taxon>
        <taxon>Neobatrachia</taxon>
        <taxon>Ranoidea</taxon>
        <taxon>Ranidae</taxon>
        <taxon>Staurois</taxon>
    </lineage>
</organism>
<protein>
    <recommendedName>
        <fullName evidence="1">Rhodanese domain-containing protein</fullName>
    </recommendedName>
</protein>
<name>A0ABN9GU07_9NEOB</name>
<dbReference type="Pfam" id="PF00581">
    <property type="entry name" value="Rhodanese"/>
    <property type="match status" value="1"/>
</dbReference>
<sequence>MFLRKLLTRLGVSATERAAMSSGGVISYDDLKKLINSGSVQIYDVRNPEELQIGRIPTAVNIPVAEVEGALQMDAVAFKQKYNVEKPKPEDDNLIFHCQLGRRGERATNIAIGLGFKKARNYLGAYKEWAEKEGR</sequence>
<dbReference type="SUPFAM" id="SSF52821">
    <property type="entry name" value="Rhodanese/Cell cycle control phosphatase"/>
    <property type="match status" value="1"/>
</dbReference>
<comment type="caution">
    <text evidence="2">The sequence shown here is derived from an EMBL/GenBank/DDBJ whole genome shotgun (WGS) entry which is preliminary data.</text>
</comment>
<evidence type="ECO:0000313" key="3">
    <source>
        <dbReference type="Proteomes" id="UP001162483"/>
    </source>
</evidence>
<dbReference type="PANTHER" id="PTHR45544">
    <property type="entry name" value="THIOSULFATE:GLUTATHIONE SULFURTRANSFERASE"/>
    <property type="match status" value="1"/>
</dbReference>